<dbReference type="EMBL" id="JACRDE010000262">
    <property type="protein sequence ID" value="MBI5249763.1"/>
    <property type="molecule type" value="Genomic_DNA"/>
</dbReference>
<protein>
    <submittedName>
        <fullName evidence="5">3-keto-5-aminohexanoate cleavage protein</fullName>
    </submittedName>
</protein>
<dbReference type="Gene3D" id="3.20.20.70">
    <property type="entry name" value="Aldolase class I"/>
    <property type="match status" value="1"/>
</dbReference>
<dbReference type="GO" id="GO:0046872">
    <property type="term" value="F:metal ion binding"/>
    <property type="evidence" value="ECO:0007669"/>
    <property type="project" value="UniProtKB-KW"/>
</dbReference>
<evidence type="ECO:0000313" key="6">
    <source>
        <dbReference type="Proteomes" id="UP000807825"/>
    </source>
</evidence>
<keyword evidence="3" id="KW-0479">Metal-binding</keyword>
<evidence type="ECO:0000313" key="5">
    <source>
        <dbReference type="EMBL" id="MBI5249763.1"/>
    </source>
</evidence>
<comment type="caution">
    <text evidence="5">The sequence shown here is derived from an EMBL/GenBank/DDBJ whole genome shotgun (WGS) entry which is preliminary data.</text>
</comment>
<dbReference type="InterPro" id="IPR008567">
    <property type="entry name" value="BKACE"/>
</dbReference>
<dbReference type="PANTHER" id="PTHR37418:SF2">
    <property type="entry name" value="3-KETO-5-AMINOHEXANOATE CLEAVAGE ENZYME"/>
    <property type="match status" value="1"/>
</dbReference>
<accession>A0A9D6Z0B3</accession>
<organism evidence="5 6">
    <name type="scientific">Desulfomonile tiedjei</name>
    <dbReference type="NCBI Taxonomy" id="2358"/>
    <lineage>
        <taxon>Bacteria</taxon>
        <taxon>Pseudomonadati</taxon>
        <taxon>Thermodesulfobacteriota</taxon>
        <taxon>Desulfomonilia</taxon>
        <taxon>Desulfomonilales</taxon>
        <taxon>Desulfomonilaceae</taxon>
        <taxon>Desulfomonile</taxon>
    </lineage>
</organism>
<dbReference type="AlphaFoldDB" id="A0A9D6Z0B3"/>
<evidence type="ECO:0000256" key="3">
    <source>
        <dbReference type="ARBA" id="ARBA00022723"/>
    </source>
</evidence>
<comment type="cofactor">
    <cofactor evidence="1">
        <name>Zn(2+)</name>
        <dbReference type="ChEBI" id="CHEBI:29105"/>
    </cofactor>
</comment>
<keyword evidence="2" id="KW-0808">Transferase</keyword>
<reference evidence="5" key="1">
    <citation type="submission" date="2020-07" db="EMBL/GenBank/DDBJ databases">
        <title>Huge and variable diversity of episymbiotic CPR bacteria and DPANN archaea in groundwater ecosystems.</title>
        <authorList>
            <person name="He C.Y."/>
            <person name="Keren R."/>
            <person name="Whittaker M."/>
            <person name="Farag I.F."/>
            <person name="Doudna J."/>
            <person name="Cate J.H.D."/>
            <person name="Banfield J.F."/>
        </authorList>
    </citation>
    <scope>NUCLEOTIDE SEQUENCE</scope>
    <source>
        <strain evidence="5">NC_groundwater_1664_Pr3_B-0.1um_52_9</strain>
    </source>
</reference>
<dbReference type="Proteomes" id="UP000807825">
    <property type="component" value="Unassembled WGS sequence"/>
</dbReference>
<evidence type="ECO:0000256" key="4">
    <source>
        <dbReference type="ARBA" id="ARBA00022833"/>
    </source>
</evidence>
<dbReference type="PANTHER" id="PTHR37418">
    <property type="entry name" value="3-KETO-5-AMINOHEXANOATE CLEAVAGE ENZYME-RELATED"/>
    <property type="match status" value="1"/>
</dbReference>
<name>A0A9D6Z0B3_9BACT</name>
<evidence type="ECO:0000256" key="1">
    <source>
        <dbReference type="ARBA" id="ARBA00001947"/>
    </source>
</evidence>
<dbReference type="Pfam" id="PF05853">
    <property type="entry name" value="BKACE"/>
    <property type="match status" value="1"/>
</dbReference>
<evidence type="ECO:0000256" key="2">
    <source>
        <dbReference type="ARBA" id="ARBA00022679"/>
    </source>
</evidence>
<dbReference type="GO" id="GO:0043720">
    <property type="term" value="F:3-keto-5-aminohexanoate cleavage activity"/>
    <property type="evidence" value="ECO:0007669"/>
    <property type="project" value="InterPro"/>
</dbReference>
<dbReference type="InterPro" id="IPR013785">
    <property type="entry name" value="Aldolase_TIM"/>
</dbReference>
<keyword evidence="4" id="KW-0862">Zinc</keyword>
<sequence>MSSMWIKDNRNFERPCMITCALSGVVANREQCPAIPYTPEEYAAEAKRAYEAGASVAHIHARTREGLPSYEVEDYKNIYDAVTDVCPIIINFSTGAINVTTQQKIAHIQAIKPPIGALNMGSMNYAKYNPGKKRFVFEFVFPNPFSEIMQIVQAMNGVQTKPELECFDIGHVGNSFPLIDMGLLQPPFQYSLIMGVLGGIPPTVSNLIAMVDLLKPDSDWEVIGISLDQWRMVAAAIALGGNIRVGLEDNFYLQAGVMAKSNGDLVDKAARMVRDQGREVATVEECRQRLNLVNR</sequence>
<proteinExistence type="predicted"/>
<gene>
    <name evidence="5" type="ORF">HY912_09725</name>
</gene>